<dbReference type="GO" id="GO:0005886">
    <property type="term" value="C:plasma membrane"/>
    <property type="evidence" value="ECO:0007669"/>
    <property type="project" value="UniProtKB-SubCell"/>
</dbReference>
<dbReference type="InterPro" id="IPR045621">
    <property type="entry name" value="BPD_transp_1_N"/>
</dbReference>
<feature type="transmembrane region" description="Helical" evidence="7">
    <location>
        <begin position="105"/>
        <end position="126"/>
    </location>
</feature>
<dbReference type="AlphaFoldDB" id="A0A2G6KHC3"/>
<gene>
    <name evidence="9" type="ORF">CSA56_05775</name>
</gene>
<proteinExistence type="inferred from homology"/>
<comment type="subcellular location">
    <subcellularLocation>
        <location evidence="1 7">Cell membrane</location>
        <topology evidence="1 7">Multi-pass membrane protein</topology>
    </subcellularLocation>
</comment>
<protein>
    <submittedName>
        <fullName evidence="9">Peptide ABC transporter permease</fullName>
    </submittedName>
</protein>
<evidence type="ECO:0000256" key="7">
    <source>
        <dbReference type="RuleBase" id="RU363032"/>
    </source>
</evidence>
<dbReference type="Proteomes" id="UP000230821">
    <property type="component" value="Unassembled WGS sequence"/>
</dbReference>
<evidence type="ECO:0000256" key="3">
    <source>
        <dbReference type="ARBA" id="ARBA00022475"/>
    </source>
</evidence>
<dbReference type="Pfam" id="PF00528">
    <property type="entry name" value="BPD_transp_1"/>
    <property type="match status" value="1"/>
</dbReference>
<keyword evidence="2 7" id="KW-0813">Transport</keyword>
<feature type="transmembrane region" description="Helical" evidence="7">
    <location>
        <begin position="138"/>
        <end position="163"/>
    </location>
</feature>
<keyword evidence="5 7" id="KW-1133">Transmembrane helix</keyword>
<dbReference type="InterPro" id="IPR035906">
    <property type="entry name" value="MetI-like_sf"/>
</dbReference>
<feature type="transmembrane region" description="Helical" evidence="7">
    <location>
        <begin position="183"/>
        <end position="205"/>
    </location>
</feature>
<keyword evidence="3" id="KW-1003">Cell membrane</keyword>
<feature type="transmembrane region" description="Helical" evidence="7">
    <location>
        <begin position="286"/>
        <end position="312"/>
    </location>
</feature>
<feature type="transmembrane region" description="Helical" evidence="7">
    <location>
        <begin position="9"/>
        <end position="27"/>
    </location>
</feature>
<accession>A0A2G6KHC3</accession>
<dbReference type="Gene3D" id="1.10.3720.10">
    <property type="entry name" value="MetI-like"/>
    <property type="match status" value="1"/>
</dbReference>
<dbReference type="Pfam" id="PF19300">
    <property type="entry name" value="BPD_transp_1_N"/>
    <property type="match status" value="1"/>
</dbReference>
<dbReference type="PANTHER" id="PTHR43163">
    <property type="entry name" value="DIPEPTIDE TRANSPORT SYSTEM PERMEASE PROTEIN DPPB-RELATED"/>
    <property type="match status" value="1"/>
</dbReference>
<dbReference type="PROSITE" id="PS50928">
    <property type="entry name" value="ABC_TM1"/>
    <property type="match status" value="1"/>
</dbReference>
<evidence type="ECO:0000313" key="10">
    <source>
        <dbReference type="Proteomes" id="UP000230821"/>
    </source>
</evidence>
<evidence type="ECO:0000256" key="2">
    <source>
        <dbReference type="ARBA" id="ARBA00022448"/>
    </source>
</evidence>
<comment type="caution">
    <text evidence="9">The sequence shown here is derived from an EMBL/GenBank/DDBJ whole genome shotgun (WGS) entry which is preliminary data.</text>
</comment>
<dbReference type="GO" id="GO:0055085">
    <property type="term" value="P:transmembrane transport"/>
    <property type="evidence" value="ECO:0007669"/>
    <property type="project" value="InterPro"/>
</dbReference>
<dbReference type="PANTHER" id="PTHR43163:SF6">
    <property type="entry name" value="DIPEPTIDE TRANSPORT SYSTEM PERMEASE PROTEIN DPPB-RELATED"/>
    <property type="match status" value="1"/>
</dbReference>
<comment type="similarity">
    <text evidence="7">Belongs to the binding-protein-dependent transport system permease family.</text>
</comment>
<evidence type="ECO:0000256" key="4">
    <source>
        <dbReference type="ARBA" id="ARBA00022692"/>
    </source>
</evidence>
<name>A0A2G6KHC3_9BACT</name>
<keyword evidence="4 7" id="KW-0812">Transmembrane</keyword>
<sequence>MLAYSIRRFLTLIPMVIAISFLVFLGLELTPGDAVSYMASPDAMANLSPEKLEALRESLGLNDPFPVRYLNWLRGILRGDFGYSLSSGVPIKEIVFDRLPATLELSGLALLFSTVIGSVLGTVSALRKGLLSDNILTVIGMIGVSIPRFFFGLVSIAIFSLTLEWLPVGGRLMPGYETFWDRLPHLILPSLVLSATMTAGVMRYARASMLDALSKEYMKTARSKGLPEWRVNLLHGFRVALTPVIVLIGFRLPTLIGGSVVIERVFQWPGIGNEFVAAVRGQNYPLVMMIALFSVLAVLTASFLVDLLTALLDPRVKLE</sequence>
<evidence type="ECO:0000259" key="8">
    <source>
        <dbReference type="PROSITE" id="PS50928"/>
    </source>
</evidence>
<dbReference type="InterPro" id="IPR000515">
    <property type="entry name" value="MetI-like"/>
</dbReference>
<feature type="transmembrane region" description="Helical" evidence="7">
    <location>
        <begin position="239"/>
        <end position="266"/>
    </location>
</feature>
<evidence type="ECO:0000256" key="6">
    <source>
        <dbReference type="ARBA" id="ARBA00023136"/>
    </source>
</evidence>
<keyword evidence="6 7" id="KW-0472">Membrane</keyword>
<feature type="domain" description="ABC transmembrane type-1" evidence="8">
    <location>
        <begin position="99"/>
        <end position="305"/>
    </location>
</feature>
<reference evidence="9 10" key="1">
    <citation type="submission" date="2017-10" db="EMBL/GenBank/DDBJ databases">
        <title>Novel microbial diversity and functional potential in the marine mammal oral microbiome.</title>
        <authorList>
            <person name="Dudek N.K."/>
            <person name="Sun C.L."/>
            <person name="Burstein D."/>
            <person name="Kantor R.S."/>
            <person name="Aliaga Goltsman D.S."/>
            <person name="Bik E.M."/>
            <person name="Thomas B.C."/>
            <person name="Banfield J.F."/>
            <person name="Relman D.A."/>
        </authorList>
    </citation>
    <scope>NUCLEOTIDE SEQUENCE [LARGE SCALE GENOMIC DNA]</scope>
    <source>
        <strain evidence="9">DOLJORAL78_47_16</strain>
    </source>
</reference>
<organism evidence="9 10">
    <name type="scientific">candidate division KSB3 bacterium</name>
    <dbReference type="NCBI Taxonomy" id="2044937"/>
    <lineage>
        <taxon>Bacteria</taxon>
        <taxon>candidate division KSB3</taxon>
    </lineage>
</organism>
<dbReference type="EMBL" id="PDSK01000066">
    <property type="protein sequence ID" value="PIE35035.1"/>
    <property type="molecule type" value="Genomic_DNA"/>
</dbReference>
<evidence type="ECO:0000313" key="9">
    <source>
        <dbReference type="EMBL" id="PIE35035.1"/>
    </source>
</evidence>
<dbReference type="CDD" id="cd06261">
    <property type="entry name" value="TM_PBP2"/>
    <property type="match status" value="1"/>
</dbReference>
<evidence type="ECO:0000256" key="5">
    <source>
        <dbReference type="ARBA" id="ARBA00022989"/>
    </source>
</evidence>
<evidence type="ECO:0000256" key="1">
    <source>
        <dbReference type="ARBA" id="ARBA00004651"/>
    </source>
</evidence>
<dbReference type="SUPFAM" id="SSF161098">
    <property type="entry name" value="MetI-like"/>
    <property type="match status" value="1"/>
</dbReference>